<dbReference type="GO" id="GO:0016787">
    <property type="term" value="F:hydrolase activity"/>
    <property type="evidence" value="ECO:0007669"/>
    <property type="project" value="UniProtKB-KW"/>
</dbReference>
<accession>A0A517Z037</accession>
<dbReference type="Proteomes" id="UP000320496">
    <property type="component" value="Chromosome"/>
</dbReference>
<dbReference type="InterPro" id="IPR029058">
    <property type="entry name" value="AB_hydrolase_fold"/>
</dbReference>
<dbReference type="SUPFAM" id="SSF53474">
    <property type="entry name" value="alpha/beta-Hydrolases"/>
    <property type="match status" value="1"/>
</dbReference>
<feature type="domain" description="AB hydrolase-1" evidence="2">
    <location>
        <begin position="125"/>
        <end position="222"/>
    </location>
</feature>
<dbReference type="AlphaFoldDB" id="A0A517Z037"/>
<dbReference type="PANTHER" id="PTHR37946:SF1">
    <property type="entry name" value="SLL1969 PROTEIN"/>
    <property type="match status" value="1"/>
</dbReference>
<evidence type="ECO:0000313" key="4">
    <source>
        <dbReference type="Proteomes" id="UP000320496"/>
    </source>
</evidence>
<dbReference type="Gene3D" id="3.40.50.1820">
    <property type="entry name" value="alpha/beta hydrolase"/>
    <property type="match status" value="1"/>
</dbReference>
<dbReference type="RefSeq" id="WP_145366499.1">
    <property type="nucleotide sequence ID" value="NZ_CP036275.1"/>
</dbReference>
<dbReference type="EMBL" id="CP036275">
    <property type="protein sequence ID" value="QDU35803.1"/>
    <property type="molecule type" value="Genomic_DNA"/>
</dbReference>
<dbReference type="PANTHER" id="PTHR37946">
    <property type="entry name" value="SLL1969 PROTEIN"/>
    <property type="match status" value="1"/>
</dbReference>
<evidence type="ECO:0000259" key="2">
    <source>
        <dbReference type="Pfam" id="PF00561"/>
    </source>
</evidence>
<feature type="signal peptide" evidence="1">
    <location>
        <begin position="1"/>
        <end position="31"/>
    </location>
</feature>
<dbReference type="KEGG" id="mri:Mal4_00850"/>
<dbReference type="InterPro" id="IPR000073">
    <property type="entry name" value="AB_hydrolase_1"/>
</dbReference>
<proteinExistence type="predicted"/>
<keyword evidence="1" id="KW-0732">Signal</keyword>
<organism evidence="3 4">
    <name type="scientific">Maioricimonas rarisocia</name>
    <dbReference type="NCBI Taxonomy" id="2528026"/>
    <lineage>
        <taxon>Bacteria</taxon>
        <taxon>Pseudomonadati</taxon>
        <taxon>Planctomycetota</taxon>
        <taxon>Planctomycetia</taxon>
        <taxon>Planctomycetales</taxon>
        <taxon>Planctomycetaceae</taxon>
        <taxon>Maioricimonas</taxon>
    </lineage>
</organism>
<dbReference type="Pfam" id="PF00561">
    <property type="entry name" value="Abhydrolase_1"/>
    <property type="match status" value="1"/>
</dbReference>
<keyword evidence="4" id="KW-1185">Reference proteome</keyword>
<gene>
    <name evidence="3" type="ORF">Mal4_00850</name>
</gene>
<protein>
    <submittedName>
        <fullName evidence="3">Alpha/beta hydrolase family protein</fullName>
    </submittedName>
</protein>
<name>A0A517Z037_9PLAN</name>
<evidence type="ECO:0000313" key="3">
    <source>
        <dbReference type="EMBL" id="QDU35803.1"/>
    </source>
</evidence>
<reference evidence="3 4" key="1">
    <citation type="submission" date="2019-02" db="EMBL/GenBank/DDBJ databases">
        <title>Deep-cultivation of Planctomycetes and their phenomic and genomic characterization uncovers novel biology.</title>
        <authorList>
            <person name="Wiegand S."/>
            <person name="Jogler M."/>
            <person name="Boedeker C."/>
            <person name="Pinto D."/>
            <person name="Vollmers J."/>
            <person name="Rivas-Marin E."/>
            <person name="Kohn T."/>
            <person name="Peeters S.H."/>
            <person name="Heuer A."/>
            <person name="Rast P."/>
            <person name="Oberbeckmann S."/>
            <person name="Bunk B."/>
            <person name="Jeske O."/>
            <person name="Meyerdierks A."/>
            <person name="Storesund J.E."/>
            <person name="Kallscheuer N."/>
            <person name="Luecker S."/>
            <person name="Lage O.M."/>
            <person name="Pohl T."/>
            <person name="Merkel B.J."/>
            <person name="Hornburger P."/>
            <person name="Mueller R.-W."/>
            <person name="Bruemmer F."/>
            <person name="Labrenz M."/>
            <person name="Spormann A.M."/>
            <person name="Op den Camp H."/>
            <person name="Overmann J."/>
            <person name="Amann R."/>
            <person name="Jetten M.S.M."/>
            <person name="Mascher T."/>
            <person name="Medema M.H."/>
            <person name="Devos D.P."/>
            <person name="Kaster A.-K."/>
            <person name="Ovreas L."/>
            <person name="Rohde M."/>
            <person name="Galperin M.Y."/>
            <person name="Jogler C."/>
        </authorList>
    </citation>
    <scope>NUCLEOTIDE SEQUENCE [LARGE SCALE GENOMIC DNA]</scope>
    <source>
        <strain evidence="3 4">Mal4</strain>
    </source>
</reference>
<feature type="chain" id="PRO_5021969325" evidence="1">
    <location>
        <begin position="32"/>
        <end position="352"/>
    </location>
</feature>
<evidence type="ECO:0000256" key="1">
    <source>
        <dbReference type="SAM" id="SignalP"/>
    </source>
</evidence>
<keyword evidence="3" id="KW-0378">Hydrolase</keyword>
<dbReference type="OrthoDB" id="556502at2"/>
<sequence length="352" mass="38985" precursor="true">MSGADMSRARRLLLARFVPAVLMLLPCGLSAADQPMEDQAVPMSSTAEEQPTRWNMPLPTLGGRQFWGDVAFSHGWRIQHNVLTDKYRLLDPNDIRQAWGSFEDCQKRLDQVRTEQQWEPMTGTAVIFIHGIVRSSKSFGAMPKALAEAGYTVVGFDYPSTRVPIAESAEYFHKLLQSLDGVDEIHVVAHSMGGLVVRAWLAEHEDPRIDRMVMLGVPNNGARMANLLRDWTLFKAVFGPAGQQLVEDPEGVLEKLPVPKFEYAIVAGSRGTEKGFNPLIPGDDDGTVSVDSTRLVGAVDFMTVPVLHTFLPRDRRVIEAVKRFFKTGTLHADGERRPVVEVEEEPAPAGGE</sequence>